<evidence type="ECO:0000313" key="2">
    <source>
        <dbReference type="Proteomes" id="UP000198589"/>
    </source>
</evidence>
<name>A0A1I1WM82_9ACTN</name>
<dbReference type="RefSeq" id="WP_092195105.1">
    <property type="nucleotide sequence ID" value="NZ_FOND01000001.1"/>
</dbReference>
<gene>
    <name evidence="1" type="ORF">SAMN05216574_101448</name>
</gene>
<dbReference type="EMBL" id="FOND01000001">
    <property type="protein sequence ID" value="SFD96236.1"/>
    <property type="molecule type" value="Genomic_DNA"/>
</dbReference>
<accession>A0A1I1WM82</accession>
<evidence type="ECO:0000313" key="1">
    <source>
        <dbReference type="EMBL" id="SFD96236.1"/>
    </source>
</evidence>
<sequence length="146" mass="16480">MTIAATDSWQMPTPRDEAVHVDNSSAHAKPGYAGAGTPRALRVWSWWCHEPTVRDLVVFIVATTTREELNRTFARLHILTPGHVTRLRAHESGFGEAMRTPAQMLWMPLERYGRHPHHWLHEDQLAVARSPAPLAAAWFATEGTSR</sequence>
<organism evidence="1 2">
    <name type="scientific">Blastococcus tunisiensis</name>
    <dbReference type="NCBI Taxonomy" id="1798228"/>
    <lineage>
        <taxon>Bacteria</taxon>
        <taxon>Bacillati</taxon>
        <taxon>Actinomycetota</taxon>
        <taxon>Actinomycetes</taxon>
        <taxon>Geodermatophilales</taxon>
        <taxon>Geodermatophilaceae</taxon>
        <taxon>Blastococcus</taxon>
    </lineage>
</organism>
<dbReference type="AlphaFoldDB" id="A0A1I1WM82"/>
<dbReference type="Proteomes" id="UP000198589">
    <property type="component" value="Unassembled WGS sequence"/>
</dbReference>
<proteinExistence type="predicted"/>
<keyword evidence="2" id="KW-1185">Reference proteome</keyword>
<protein>
    <submittedName>
        <fullName evidence="1">Uncharacterized protein</fullName>
    </submittedName>
</protein>
<reference evidence="2" key="1">
    <citation type="submission" date="2016-10" db="EMBL/GenBank/DDBJ databases">
        <authorList>
            <person name="Varghese N."/>
            <person name="Submissions S."/>
        </authorList>
    </citation>
    <scope>NUCLEOTIDE SEQUENCE [LARGE SCALE GENOMIC DNA]</scope>
    <source>
        <strain evidence="2">DSM 46838</strain>
    </source>
</reference>